<comment type="similarity">
    <text evidence="1">Belongs to the SAMHD1 family.</text>
</comment>
<dbReference type="Proteomes" id="UP001162480">
    <property type="component" value="Chromosome 15"/>
</dbReference>
<dbReference type="Gene3D" id="3.30.70.2760">
    <property type="match status" value="1"/>
</dbReference>
<organism evidence="3 4">
    <name type="scientific">Octopus vulgaris</name>
    <name type="common">Common octopus</name>
    <dbReference type="NCBI Taxonomy" id="6645"/>
    <lineage>
        <taxon>Eukaryota</taxon>
        <taxon>Metazoa</taxon>
        <taxon>Spiralia</taxon>
        <taxon>Lophotrochozoa</taxon>
        <taxon>Mollusca</taxon>
        <taxon>Cephalopoda</taxon>
        <taxon>Coleoidea</taxon>
        <taxon>Octopodiformes</taxon>
        <taxon>Octopoda</taxon>
        <taxon>Incirrata</taxon>
        <taxon>Octopodidae</taxon>
        <taxon>Octopus</taxon>
    </lineage>
</organism>
<dbReference type="PROSITE" id="PS51831">
    <property type="entry name" value="HD"/>
    <property type="match status" value="1"/>
</dbReference>
<evidence type="ECO:0000259" key="2">
    <source>
        <dbReference type="PROSITE" id="PS51831"/>
    </source>
</evidence>
<evidence type="ECO:0000313" key="3">
    <source>
        <dbReference type="EMBL" id="CAI9733954.1"/>
    </source>
</evidence>
<dbReference type="AlphaFoldDB" id="A0AA36FE84"/>
<dbReference type="GO" id="GO:0008832">
    <property type="term" value="F:dGTPase activity"/>
    <property type="evidence" value="ECO:0007669"/>
    <property type="project" value="TreeGrafter"/>
</dbReference>
<dbReference type="CDD" id="cd00077">
    <property type="entry name" value="HDc"/>
    <property type="match status" value="1"/>
</dbReference>
<gene>
    <name evidence="3" type="ORF">OCTVUL_1B031348</name>
</gene>
<name>A0AA36FE84_OCTVU</name>
<reference evidence="3" key="1">
    <citation type="submission" date="2023-08" db="EMBL/GenBank/DDBJ databases">
        <authorList>
            <person name="Alioto T."/>
            <person name="Alioto T."/>
            <person name="Gomez Garrido J."/>
        </authorList>
    </citation>
    <scope>NUCLEOTIDE SEQUENCE</scope>
</reference>
<accession>A0AA36FE84</accession>
<dbReference type="PANTHER" id="PTHR11373:SF4">
    <property type="entry name" value="DEOXYNUCLEOSIDE TRIPHOSPHATE TRIPHOSPHOHYDROLASE SAMHD1"/>
    <property type="match status" value="1"/>
</dbReference>
<dbReference type="GO" id="GO:0006203">
    <property type="term" value="P:dGTP catabolic process"/>
    <property type="evidence" value="ECO:0007669"/>
    <property type="project" value="TreeGrafter"/>
</dbReference>
<dbReference type="Gene3D" id="1.10.3210.10">
    <property type="entry name" value="Hypothetical protein af1432"/>
    <property type="match status" value="1"/>
</dbReference>
<dbReference type="Pfam" id="PF01966">
    <property type="entry name" value="HD"/>
    <property type="match status" value="1"/>
</dbReference>
<dbReference type="GO" id="GO:0005634">
    <property type="term" value="C:nucleus"/>
    <property type="evidence" value="ECO:0007669"/>
    <property type="project" value="TreeGrafter"/>
</dbReference>
<feature type="domain" description="HD" evidence="2">
    <location>
        <begin position="59"/>
        <end position="199"/>
    </location>
</feature>
<keyword evidence="4" id="KW-1185">Reference proteome</keyword>
<dbReference type="InterPro" id="IPR050135">
    <property type="entry name" value="dGTPase-like"/>
</dbReference>
<dbReference type="InterPro" id="IPR045509">
    <property type="entry name" value="HD_assoc_2"/>
</dbReference>
<dbReference type="InterPro" id="IPR003607">
    <property type="entry name" value="HD/PDEase_dom"/>
</dbReference>
<evidence type="ECO:0000256" key="1">
    <source>
        <dbReference type="ARBA" id="ARBA00005776"/>
    </source>
</evidence>
<dbReference type="SMART" id="SM00471">
    <property type="entry name" value="HDc"/>
    <property type="match status" value="1"/>
</dbReference>
<evidence type="ECO:0000313" key="4">
    <source>
        <dbReference type="Proteomes" id="UP001162480"/>
    </source>
</evidence>
<dbReference type="PANTHER" id="PTHR11373">
    <property type="entry name" value="DEOXYNUCLEOSIDE TRIPHOSPHATE TRIPHOSPHOHYDROLASE"/>
    <property type="match status" value="1"/>
</dbReference>
<proteinExistence type="inferred from homology"/>
<dbReference type="EMBL" id="OX597828">
    <property type="protein sequence ID" value="CAI9733954.1"/>
    <property type="molecule type" value="Genomic_DNA"/>
</dbReference>
<dbReference type="SUPFAM" id="SSF109604">
    <property type="entry name" value="HD-domain/PDEase-like"/>
    <property type="match status" value="1"/>
</dbReference>
<sequence length="532" mass="61727">MAMANKTRSVRIFHDAIHGSMQFSPICVDIINTVQFQRLRNIKQLGLCYYVYPSASHNRFEHCLGTCHLAGKMIRHLKQQDSDLKISDEDTRCVEIAGLCHDLGHAPFSHVFQEIINEYRKEKNLKKWEHEEASCKMLQQIIDKNSCIKDKLGDKSDENICFIKSLITGKPGDLKKPNFFYQIVNNADYNIDVDKWDYLARDSHLLGIGTSFDHERMLKMSKVIDGKICYRDKTLKNFYDMFYSRYRLHNTVYQHKTVLLLNKLLGKALKSADEHLKIFKRVENMEEFTYFTDSILEEMLKKGNEPLEHLETIINRSFHYKGTVTDIIKGTFTSPVTDIFELGDTEGKILDPIEGTREDDAVQEKINIYGESLDTPESDMQDNIQRRISGTITKKSEKKKIEGTIDVKKFDQGDGKMRWDIDGTINGKILGTSESKRQRNIDGKINGTIETIINSRDEESEPVIANKTDEICIARFDYGAKEKNPLLNIPFYRIMGNKPMYFKQEELEDMLFLPKKFKMETGHCFELKKKKQ</sequence>
<dbReference type="InterPro" id="IPR006674">
    <property type="entry name" value="HD_domain"/>
</dbReference>
<protein>
    <recommendedName>
        <fullName evidence="2">HD domain-containing protein</fullName>
    </recommendedName>
</protein>
<dbReference type="Pfam" id="PF19276">
    <property type="entry name" value="HD_assoc_2"/>
    <property type="match status" value="1"/>
</dbReference>